<evidence type="ECO:0000313" key="2">
    <source>
        <dbReference type="Proteomes" id="UP001432027"/>
    </source>
</evidence>
<organism evidence="1 2">
    <name type="scientific">Pristionchus entomophagus</name>
    <dbReference type="NCBI Taxonomy" id="358040"/>
    <lineage>
        <taxon>Eukaryota</taxon>
        <taxon>Metazoa</taxon>
        <taxon>Ecdysozoa</taxon>
        <taxon>Nematoda</taxon>
        <taxon>Chromadorea</taxon>
        <taxon>Rhabditida</taxon>
        <taxon>Rhabditina</taxon>
        <taxon>Diplogasteromorpha</taxon>
        <taxon>Diplogasteroidea</taxon>
        <taxon>Neodiplogasteridae</taxon>
        <taxon>Pristionchus</taxon>
    </lineage>
</organism>
<feature type="non-terminal residue" evidence="1">
    <location>
        <position position="1"/>
    </location>
</feature>
<keyword evidence="2" id="KW-1185">Reference proteome</keyword>
<dbReference type="Proteomes" id="UP001432027">
    <property type="component" value="Unassembled WGS sequence"/>
</dbReference>
<protein>
    <submittedName>
        <fullName evidence="1">Uncharacterized protein</fullName>
    </submittedName>
</protein>
<dbReference type="AlphaFoldDB" id="A0AAV5SDJ5"/>
<feature type="non-terminal residue" evidence="1">
    <location>
        <position position="77"/>
    </location>
</feature>
<gene>
    <name evidence="1" type="ORF">PENTCL1PPCAC_2772</name>
</gene>
<accession>A0AAV5SDJ5</accession>
<reference evidence="1" key="1">
    <citation type="submission" date="2023-10" db="EMBL/GenBank/DDBJ databases">
        <title>Genome assembly of Pristionchus species.</title>
        <authorList>
            <person name="Yoshida K."/>
            <person name="Sommer R.J."/>
        </authorList>
    </citation>
    <scope>NUCLEOTIDE SEQUENCE</scope>
    <source>
        <strain evidence="1">RS0144</strain>
    </source>
</reference>
<sequence length="77" mass="8875">SLHDHIGILIVRVEQDDFGLASLQLGELLIDIRHVCAIDDRLEDYFKFYSLLDLLHFISQRVSELLVSSHLSTDHTE</sequence>
<comment type="caution">
    <text evidence="1">The sequence shown here is derived from an EMBL/GenBank/DDBJ whole genome shotgun (WGS) entry which is preliminary data.</text>
</comment>
<dbReference type="EMBL" id="BTSX01000001">
    <property type="protein sequence ID" value="GMS80597.1"/>
    <property type="molecule type" value="Genomic_DNA"/>
</dbReference>
<evidence type="ECO:0000313" key="1">
    <source>
        <dbReference type="EMBL" id="GMS80597.1"/>
    </source>
</evidence>
<proteinExistence type="predicted"/>
<name>A0AAV5SDJ5_9BILA</name>